<name>A0ABV6YIF5_UNCEI</name>
<dbReference type="EMBL" id="JBHPKH010000004">
    <property type="protein sequence ID" value="MFC1572125.1"/>
    <property type="molecule type" value="Genomic_DNA"/>
</dbReference>
<organism evidence="1 2">
    <name type="scientific">Eiseniibacteriota bacterium</name>
    <dbReference type="NCBI Taxonomy" id="2212470"/>
    <lineage>
        <taxon>Bacteria</taxon>
        <taxon>Candidatus Eiseniibacteriota</taxon>
    </lineage>
</organism>
<dbReference type="Proteomes" id="UP001593833">
    <property type="component" value="Unassembled WGS sequence"/>
</dbReference>
<reference evidence="1 2" key="1">
    <citation type="submission" date="2024-09" db="EMBL/GenBank/DDBJ databases">
        <authorList>
            <person name="D'Angelo T."/>
        </authorList>
    </citation>
    <scope>NUCLEOTIDE SEQUENCE [LARGE SCALE GENOMIC DNA]</scope>
    <source>
        <strain evidence="1">SAG AM-320-E07</strain>
    </source>
</reference>
<keyword evidence="2" id="KW-1185">Reference proteome</keyword>
<protein>
    <recommendedName>
        <fullName evidence="3">Thioredoxin family protein</fullName>
    </recommendedName>
</protein>
<evidence type="ECO:0000313" key="2">
    <source>
        <dbReference type="Proteomes" id="UP001593833"/>
    </source>
</evidence>
<accession>A0ABV6YIF5</accession>
<proteinExistence type="predicted"/>
<evidence type="ECO:0000313" key="1">
    <source>
        <dbReference type="EMBL" id="MFC1572125.1"/>
    </source>
</evidence>
<comment type="caution">
    <text evidence="1">The sequence shown here is derived from an EMBL/GenBank/DDBJ whole genome shotgun (WGS) entry which is preliminary data.</text>
</comment>
<dbReference type="PROSITE" id="PS51257">
    <property type="entry name" value="PROKAR_LIPOPROTEIN"/>
    <property type="match status" value="1"/>
</dbReference>
<gene>
    <name evidence="1" type="ORF">ACFL6M_00855</name>
</gene>
<evidence type="ECO:0008006" key="3">
    <source>
        <dbReference type="Google" id="ProtNLM"/>
    </source>
</evidence>
<sequence>MKRSGLLLGFLAGVTLLMSCTSEQPGPLEAHSLEGAKNLAAEHGAVILVDFWKHN</sequence>